<dbReference type="PANTHER" id="PTHR43775">
    <property type="entry name" value="FATTY ACID SYNTHASE"/>
    <property type="match status" value="1"/>
</dbReference>
<evidence type="ECO:0000256" key="4">
    <source>
        <dbReference type="ARBA" id="ARBA00022857"/>
    </source>
</evidence>
<feature type="domain" description="Carrier" evidence="10">
    <location>
        <begin position="2490"/>
        <end position="2567"/>
    </location>
</feature>
<feature type="region of interest" description="Disordered" evidence="9">
    <location>
        <begin position="1"/>
        <end position="41"/>
    </location>
</feature>
<dbReference type="Pfam" id="PF16197">
    <property type="entry name" value="KAsynt_C_assoc"/>
    <property type="match status" value="1"/>
</dbReference>
<dbReference type="InterPro" id="IPR042104">
    <property type="entry name" value="PKS_dehydratase_sf"/>
</dbReference>
<dbReference type="OrthoDB" id="329835at2759"/>
<dbReference type="PROSITE" id="PS50075">
    <property type="entry name" value="CARRIER"/>
    <property type="match status" value="1"/>
</dbReference>
<dbReference type="Pfam" id="PF00550">
    <property type="entry name" value="PP-binding"/>
    <property type="match status" value="1"/>
</dbReference>
<keyword evidence="5" id="KW-0560">Oxidoreductase</keyword>
<keyword evidence="7" id="KW-0012">Acyltransferase</keyword>
<dbReference type="EMBL" id="MU006780">
    <property type="protein sequence ID" value="KAF2643547.1"/>
    <property type="molecule type" value="Genomic_DNA"/>
</dbReference>
<dbReference type="SMART" id="SM00829">
    <property type="entry name" value="PKS_ER"/>
    <property type="match status" value="1"/>
</dbReference>
<dbReference type="SMART" id="SM00822">
    <property type="entry name" value="PKS_KR"/>
    <property type="match status" value="1"/>
</dbReference>
<evidence type="ECO:0000313" key="13">
    <source>
        <dbReference type="EMBL" id="KAF2643547.1"/>
    </source>
</evidence>
<dbReference type="CDD" id="cd05195">
    <property type="entry name" value="enoyl_red"/>
    <property type="match status" value="1"/>
</dbReference>
<dbReference type="Pfam" id="PF08659">
    <property type="entry name" value="KR"/>
    <property type="match status" value="1"/>
</dbReference>
<proteinExistence type="predicted"/>
<evidence type="ECO:0000256" key="1">
    <source>
        <dbReference type="ARBA" id="ARBA00022450"/>
    </source>
</evidence>
<evidence type="ECO:0000313" key="14">
    <source>
        <dbReference type="Proteomes" id="UP000799753"/>
    </source>
</evidence>
<dbReference type="SMART" id="SM00827">
    <property type="entry name" value="PKS_AT"/>
    <property type="match status" value="1"/>
</dbReference>
<dbReference type="SMART" id="SM00825">
    <property type="entry name" value="PKS_KS"/>
    <property type="match status" value="1"/>
</dbReference>
<dbReference type="PROSITE" id="PS00606">
    <property type="entry name" value="KS3_1"/>
    <property type="match status" value="1"/>
</dbReference>
<dbReference type="InterPro" id="IPR032821">
    <property type="entry name" value="PKS_assoc"/>
</dbReference>
<dbReference type="Gene3D" id="3.10.129.110">
    <property type="entry name" value="Polyketide synthase dehydratase"/>
    <property type="match status" value="1"/>
</dbReference>
<dbReference type="InterPro" id="IPR014043">
    <property type="entry name" value="Acyl_transferase_dom"/>
</dbReference>
<dbReference type="GO" id="GO:0004315">
    <property type="term" value="F:3-oxoacyl-[acyl-carrier-protein] synthase activity"/>
    <property type="evidence" value="ECO:0007669"/>
    <property type="project" value="InterPro"/>
</dbReference>
<dbReference type="InterPro" id="IPR013154">
    <property type="entry name" value="ADH-like_N"/>
</dbReference>
<dbReference type="InterPro" id="IPR020843">
    <property type="entry name" value="ER"/>
</dbReference>
<evidence type="ECO:0000256" key="5">
    <source>
        <dbReference type="ARBA" id="ARBA00023002"/>
    </source>
</evidence>
<dbReference type="SUPFAM" id="SSF53901">
    <property type="entry name" value="Thiolase-like"/>
    <property type="match status" value="1"/>
</dbReference>
<name>A0A6A6S8J5_9PLEO</name>
<dbReference type="SUPFAM" id="SSF55048">
    <property type="entry name" value="Probable ACP-binding domain of malonyl-CoA ACP transacylase"/>
    <property type="match status" value="1"/>
</dbReference>
<keyword evidence="3" id="KW-0808">Transferase</keyword>
<dbReference type="SUPFAM" id="SSF50129">
    <property type="entry name" value="GroES-like"/>
    <property type="match status" value="1"/>
</dbReference>
<keyword evidence="1" id="KW-0596">Phosphopantetheine</keyword>
<dbReference type="InterPro" id="IPR001227">
    <property type="entry name" value="Ac_transferase_dom_sf"/>
</dbReference>
<dbReference type="InterPro" id="IPR057326">
    <property type="entry name" value="KR_dom"/>
</dbReference>
<dbReference type="InterPro" id="IPR013968">
    <property type="entry name" value="PKS_KR"/>
</dbReference>
<feature type="region of interest" description="N-terminal hotdog fold" evidence="8">
    <location>
        <begin position="1004"/>
        <end position="1136"/>
    </location>
</feature>
<dbReference type="InterPro" id="IPR014031">
    <property type="entry name" value="Ketoacyl_synth_C"/>
</dbReference>
<keyword evidence="2" id="KW-0597">Phosphoprotein</keyword>
<dbReference type="InterPro" id="IPR016035">
    <property type="entry name" value="Acyl_Trfase/lysoPLipase"/>
</dbReference>
<dbReference type="GO" id="GO:1901336">
    <property type="term" value="P:lactone biosynthetic process"/>
    <property type="evidence" value="ECO:0007669"/>
    <property type="project" value="UniProtKB-ARBA"/>
</dbReference>
<dbReference type="Gene3D" id="3.40.50.150">
    <property type="entry name" value="Vaccinia Virus protein VP39"/>
    <property type="match status" value="1"/>
</dbReference>
<dbReference type="GO" id="GO:0004312">
    <property type="term" value="F:fatty acid synthase activity"/>
    <property type="evidence" value="ECO:0007669"/>
    <property type="project" value="TreeGrafter"/>
</dbReference>
<dbReference type="FunFam" id="3.40.50.720:FF:000209">
    <property type="entry name" value="Polyketide synthase Pks12"/>
    <property type="match status" value="1"/>
</dbReference>
<dbReference type="Gene3D" id="1.10.1200.10">
    <property type="entry name" value="ACP-like"/>
    <property type="match status" value="1"/>
</dbReference>
<keyword evidence="14" id="KW-1185">Reference proteome</keyword>
<dbReference type="Pfam" id="PF23114">
    <property type="entry name" value="NAD-bd_HRPKS_sdrA"/>
    <property type="match status" value="1"/>
</dbReference>
<dbReference type="InterPro" id="IPR020806">
    <property type="entry name" value="PKS_PP-bd"/>
</dbReference>
<dbReference type="GO" id="GO:0031177">
    <property type="term" value="F:phosphopantetheine binding"/>
    <property type="evidence" value="ECO:0007669"/>
    <property type="project" value="InterPro"/>
</dbReference>
<dbReference type="InterPro" id="IPR013217">
    <property type="entry name" value="Methyltransf_12"/>
</dbReference>
<dbReference type="GO" id="GO:0044550">
    <property type="term" value="P:secondary metabolite biosynthetic process"/>
    <property type="evidence" value="ECO:0007669"/>
    <property type="project" value="TreeGrafter"/>
</dbReference>
<dbReference type="SMART" id="SM00826">
    <property type="entry name" value="PKS_DH"/>
    <property type="match status" value="1"/>
</dbReference>
<evidence type="ECO:0000256" key="7">
    <source>
        <dbReference type="ARBA" id="ARBA00023315"/>
    </source>
</evidence>
<dbReference type="InterPro" id="IPR018201">
    <property type="entry name" value="Ketoacyl_synth_AS"/>
</dbReference>
<evidence type="ECO:0000259" key="12">
    <source>
        <dbReference type="PROSITE" id="PS52019"/>
    </source>
</evidence>
<dbReference type="Gene3D" id="3.40.47.10">
    <property type="match status" value="1"/>
</dbReference>
<dbReference type="SUPFAM" id="SSF53335">
    <property type="entry name" value="S-adenosyl-L-methionine-dependent methyltransferases"/>
    <property type="match status" value="1"/>
</dbReference>
<dbReference type="InterPro" id="IPR049900">
    <property type="entry name" value="PKS_mFAS_DH"/>
</dbReference>
<protein>
    <submittedName>
        <fullName evidence="13">Putative polyketide synthase</fullName>
    </submittedName>
</protein>
<accession>A0A6A6S8J5</accession>
<dbReference type="Gene3D" id="3.90.180.10">
    <property type="entry name" value="Medium-chain alcohol dehydrogenases, catalytic domain"/>
    <property type="match status" value="1"/>
</dbReference>
<dbReference type="SUPFAM" id="SSF52151">
    <property type="entry name" value="FabD/lysophospholipase-like"/>
    <property type="match status" value="1"/>
</dbReference>
<dbReference type="PROSITE" id="PS52004">
    <property type="entry name" value="KS3_2"/>
    <property type="match status" value="1"/>
</dbReference>
<dbReference type="InterPro" id="IPR016036">
    <property type="entry name" value="Malonyl_transacylase_ACP-bd"/>
</dbReference>
<dbReference type="SMART" id="SM00823">
    <property type="entry name" value="PKS_PP"/>
    <property type="match status" value="1"/>
</dbReference>
<reference evidence="13" key="1">
    <citation type="journal article" date="2020" name="Stud. Mycol.">
        <title>101 Dothideomycetes genomes: a test case for predicting lifestyles and emergence of pathogens.</title>
        <authorList>
            <person name="Haridas S."/>
            <person name="Albert R."/>
            <person name="Binder M."/>
            <person name="Bloem J."/>
            <person name="Labutti K."/>
            <person name="Salamov A."/>
            <person name="Andreopoulos B."/>
            <person name="Baker S."/>
            <person name="Barry K."/>
            <person name="Bills G."/>
            <person name="Bluhm B."/>
            <person name="Cannon C."/>
            <person name="Castanera R."/>
            <person name="Culley D."/>
            <person name="Daum C."/>
            <person name="Ezra D."/>
            <person name="Gonzalez J."/>
            <person name="Henrissat B."/>
            <person name="Kuo A."/>
            <person name="Liang C."/>
            <person name="Lipzen A."/>
            <person name="Lutzoni F."/>
            <person name="Magnuson J."/>
            <person name="Mondo S."/>
            <person name="Nolan M."/>
            <person name="Ohm R."/>
            <person name="Pangilinan J."/>
            <person name="Park H.-J."/>
            <person name="Ramirez L."/>
            <person name="Alfaro M."/>
            <person name="Sun H."/>
            <person name="Tritt A."/>
            <person name="Yoshinaga Y."/>
            <person name="Zwiers L.-H."/>
            <person name="Turgeon B."/>
            <person name="Goodwin S."/>
            <person name="Spatafora J."/>
            <person name="Crous P."/>
            <person name="Grigoriev I."/>
        </authorList>
    </citation>
    <scope>NUCLEOTIDE SEQUENCE</scope>
    <source>
        <strain evidence="13">CBS 473.64</strain>
    </source>
</reference>
<organism evidence="13 14">
    <name type="scientific">Massarina eburnea CBS 473.64</name>
    <dbReference type="NCBI Taxonomy" id="1395130"/>
    <lineage>
        <taxon>Eukaryota</taxon>
        <taxon>Fungi</taxon>
        <taxon>Dikarya</taxon>
        <taxon>Ascomycota</taxon>
        <taxon>Pezizomycotina</taxon>
        <taxon>Dothideomycetes</taxon>
        <taxon>Pleosporomycetidae</taxon>
        <taxon>Pleosporales</taxon>
        <taxon>Massarineae</taxon>
        <taxon>Massarinaceae</taxon>
        <taxon>Massarina</taxon>
    </lineage>
</organism>
<dbReference type="Pfam" id="PF00698">
    <property type="entry name" value="Acyl_transf_1"/>
    <property type="match status" value="1"/>
</dbReference>
<evidence type="ECO:0000256" key="2">
    <source>
        <dbReference type="ARBA" id="ARBA00022553"/>
    </source>
</evidence>
<dbReference type="Pfam" id="PF21089">
    <property type="entry name" value="PKS_DH_N"/>
    <property type="match status" value="1"/>
</dbReference>
<keyword evidence="6" id="KW-0511">Multifunctional enzyme</keyword>
<dbReference type="Pfam" id="PF08242">
    <property type="entry name" value="Methyltransf_12"/>
    <property type="match status" value="1"/>
</dbReference>
<dbReference type="GO" id="GO:0016491">
    <property type="term" value="F:oxidoreductase activity"/>
    <property type="evidence" value="ECO:0007669"/>
    <property type="project" value="UniProtKB-KW"/>
</dbReference>
<dbReference type="InterPro" id="IPR029063">
    <property type="entry name" value="SAM-dependent_MTases_sf"/>
</dbReference>
<dbReference type="GO" id="GO:0006633">
    <property type="term" value="P:fatty acid biosynthetic process"/>
    <property type="evidence" value="ECO:0007669"/>
    <property type="project" value="InterPro"/>
</dbReference>
<dbReference type="CDD" id="cd02440">
    <property type="entry name" value="AdoMet_MTases"/>
    <property type="match status" value="1"/>
</dbReference>
<dbReference type="InterPro" id="IPR009081">
    <property type="entry name" value="PP-bd_ACP"/>
</dbReference>
<comment type="caution">
    <text evidence="8">Lacks conserved residue(s) required for the propagation of feature annotation.</text>
</comment>
<dbReference type="Pfam" id="PF00109">
    <property type="entry name" value="ketoacyl-synt"/>
    <property type="match status" value="1"/>
</dbReference>
<feature type="compositionally biased region" description="Low complexity" evidence="9">
    <location>
        <begin position="1"/>
        <end position="28"/>
    </location>
</feature>
<dbReference type="InterPro" id="IPR050091">
    <property type="entry name" value="PKS_NRPS_Biosynth_Enz"/>
</dbReference>
<evidence type="ECO:0000259" key="10">
    <source>
        <dbReference type="PROSITE" id="PS50075"/>
    </source>
</evidence>
<dbReference type="InterPro" id="IPR011032">
    <property type="entry name" value="GroES-like_sf"/>
</dbReference>
<dbReference type="Gene3D" id="3.30.70.3290">
    <property type="match status" value="1"/>
</dbReference>
<dbReference type="Pfam" id="PF14765">
    <property type="entry name" value="PS-DH"/>
    <property type="match status" value="1"/>
</dbReference>
<dbReference type="Gene3D" id="3.40.366.10">
    <property type="entry name" value="Malonyl-Coenzyme A Acyl Carrier Protein, domain 2"/>
    <property type="match status" value="1"/>
</dbReference>
<dbReference type="InterPro" id="IPR014030">
    <property type="entry name" value="Ketoacyl_synth_N"/>
</dbReference>
<dbReference type="Pfam" id="PF08240">
    <property type="entry name" value="ADH_N"/>
    <property type="match status" value="1"/>
</dbReference>
<dbReference type="Proteomes" id="UP000799753">
    <property type="component" value="Unassembled WGS sequence"/>
</dbReference>
<feature type="domain" description="PKS/mFAS DH" evidence="12">
    <location>
        <begin position="1004"/>
        <end position="1314"/>
    </location>
</feature>
<feature type="domain" description="Ketosynthase family 3 (KS3)" evidence="11">
    <location>
        <begin position="43"/>
        <end position="467"/>
    </location>
</feature>
<dbReference type="InterPro" id="IPR020807">
    <property type="entry name" value="PKS_DH"/>
</dbReference>
<evidence type="ECO:0000256" key="6">
    <source>
        <dbReference type="ARBA" id="ARBA00023268"/>
    </source>
</evidence>
<evidence type="ECO:0000256" key="9">
    <source>
        <dbReference type="SAM" id="MobiDB-lite"/>
    </source>
</evidence>
<dbReference type="Gene3D" id="3.40.50.720">
    <property type="entry name" value="NAD(P)-binding Rossmann-like Domain"/>
    <property type="match status" value="2"/>
</dbReference>
<sequence length="2573" mass="281627">MNLGTSSSWSKSSTYSTSNPPSSSVSEYSDSEHHDVNAEEPSVEPIAIIGLSLKLPGDADNVDTFWDIMMEARSTASTFPKERINHPAYYNTDPAVMGSIRPRKGHFIKQDLGAFDADFFGISAEEATAMDPQQRGMLETSYRALENAGISMRDVYGSETSVYTGCFTADYTMLLGKDPELAPKYAATGVAATMLSNRISSFFNLRGPSATIDTACSSSMVALDQACQSLTLRQSSLGIVGGCNLIFSPDLTIGLSNMGFLSPDGVCHSFDHKANGYARGEGFGIVIIKRLSDAIRDGDTIRAVIRSSGTNQDGNSPLARPDKHAQARLISSIYRRAGLDMSETRYVEAHGTGTAVGDPVEAYAIGTSFSAGKPKAEAVYVSSLKANFGHLEGAAGIAGVIKTVLALERGIIPPLAGFEKVNPNIDVEFLNIKFPLVPTPWPTRGLRRASVNSFGFGGTNSHVVIDDAYHYMRRHRLVGKHCTKIIPPDTVDIGLPYSKIHGVLSARNDERDNSSYIFAWSATEESTLKVMISNYTEWFRGATMTFKDIDLRLSLAHTLLQRRTLHSWRSFAVANAHDSLSSIDVSKPVISQSTSELSLAFVFAGQGSQWCGMGRELFVYEPFKRSVIDAIVFLMGLGCYSHLAGAFTGELAPESRIDEPSFAQPLCTIVQVALVELLASVNIKPSVVIGHSSGEIAAAYASGAISRESAWKLAYFRGVCVNKLAAMPGISGAMATVALSEQKANTYLDQISTDLGPGNLTIACVNSPSNVTVSGNRSHVEALVSGLEKESVFARLLRIPVAYHGPLMNNVAEEYRTSIGRLDSGNMSQRAFVNMVSSVTGERVDAEALRDPGYWVQNMVSPVQFAKAIQTTFAATPRRLPNKLDLSHLKVPWATDIIEIGPHGALSGPIRESLKPVTNGKDIPYWPVLIRKKSACATFLNVVGRLHCRGYAVQISKMNSSSGPDSSSCITLPNLPQYPFNHSRAFWYESRLSKGVRFRPHGKNAFIGSPVADWNPKDARWRHFLKPNASSWIADHKVNGMIIFPAAGMLTMAIEGAAQLVGDDVISGFEISDTIFHSALDLPADSDGVEIQLQLLAHDTTAAKYSLKHDWFLRMFQNNEWTEVCRGTIRTVLATSSVNDVDHENEQLYLGARVRNHFDEVSKQCSGGLDWATLNDHSYKGGYHLSSSFKRIKKLKISPSGETAASVAVLERQDPEIPTIIHPATLYSILLVMLPSITQGSQFVSSLPTRINKLWISKHDALQDHGSRVNVAVKMRRNGLRNTTADIAALAQDRSPLIFIDNIEATSIADGLQSAEDIERSRRSCWNIIYKPDVRLLDQDQLERFLTRDMPTSAITSEYKQGLNCILDMFIEKATKKLIKSGAPQGDGHLLKYFQWMQQQLKDNKRIHISQKEQAFKQLYHSVRRQHSSFSKVYYRTGEHLVSLLDGRSDLLGRLFQGPDMSDFYNYMLKMSDFITPLHRYLDLLTHQNPAMSILEVGAGTGSATKYMMKSLTQNGSAGRTARYARYCFTDISSSFFSEARNDFALHPKMDFKVLDLEHDPLCQDFEPASFDIIVASLVLHATVSLDRTLAHLRTLLKPGGKLIAVEVTAPDVPAAGFVFGLLPSWWLSQDQYRKDRLSPCLTPEEWHKALGYNGFSGVDHVFWDMEDEAHRMNSLWISTKVDDGVPLRKPSLSNAALVSTEGTKKGYQKDCEQYLQDHGISPTWHKFATLSTTADLSTTLVIVLDSLANPILDSLSETDFENFHKTLLRASNVLWISVADESNAGPAASTVHGLARKICSENSSINFTIFESDAPTISAEQNTNIHRIISQCLSPSDLNEPEVVEKDGMIQIPRVVEDVDLSKRIKENGMSMIQKDVCFGEADLRLSVKTPGLLDSLYFEEAPARPSELSANEIRLRVKAIGVNFKDCLVALGRVSDNTIGTECSGVVEAVGYKSNLRPGDKVAALVRDTYRSVLCCDEALVVKIPDNVPFTEAAKLPTNFVTAYRALIEVGQLCPDDSVLVHAGAGGTGQAAIQIAQNVGAEVFVSVGSAIKKELVMALYSVPGDHIFYSRDTSFAQGIKHFTGGRGVDVVLNSLTGEELRATWECIAPYGRFLEIGKRDILAHEQLPMFHFAQNVSFAAIDIASMAMERPHLVQKTLKAVVSLFEEKRIKVAIPLKVFKINQVEDAFRHLQSGHNAGCVAIEVDQDAVVPALLAPTRIFCLSSDATYVIAGGFSSQGKGITKWMVLNGAKHIIILSGKDTTTDGAIDFLEEMKAMGVHVEAPACDIRDAGALREAFQSIADRMPPIKGCIQAAMVIHNALLESMAHKEWRTTLDSKATGSWNLHTTLPSDLDFFILLSSTSDIIGSASQANYAAGNTYQDGLARYRLSRGQKAVTLDLGVMADEQDQLFTVLEHYCDPKVKIEDMKSQVLMGLALPADYIAKGEELASWMDRPLFSHLHQFESSTASAATSNEIDLSSLQTTTSRAEAGSIITSAVRHKLACLLSRPVEDIESNKPLHAHGVDSIVAVELRSWFSKSLKADVPMFEILGGGSIEALGLSMAEKLAIGEVG</sequence>
<gene>
    <name evidence="13" type="ORF">P280DRAFT_547681</name>
</gene>
<dbReference type="PANTHER" id="PTHR43775:SF29">
    <property type="entry name" value="ASPERFURANONE POLYKETIDE SYNTHASE AFOG-RELATED"/>
    <property type="match status" value="1"/>
</dbReference>
<dbReference type="InterPro" id="IPR049551">
    <property type="entry name" value="PKS_DH_C"/>
</dbReference>
<dbReference type="InterPro" id="IPR036736">
    <property type="entry name" value="ACP-like_sf"/>
</dbReference>
<dbReference type="InterPro" id="IPR049552">
    <property type="entry name" value="PKS_DH_N"/>
</dbReference>
<evidence type="ECO:0000259" key="11">
    <source>
        <dbReference type="PROSITE" id="PS52004"/>
    </source>
</evidence>
<dbReference type="Pfam" id="PF02801">
    <property type="entry name" value="Ketoacyl-synt_C"/>
    <property type="match status" value="1"/>
</dbReference>
<feature type="region of interest" description="C-terminal hotdog fold" evidence="8">
    <location>
        <begin position="1166"/>
        <end position="1314"/>
    </location>
</feature>
<dbReference type="InterPro" id="IPR020841">
    <property type="entry name" value="PKS_Beta-ketoAc_synthase_dom"/>
</dbReference>
<keyword evidence="4" id="KW-0521">NADP</keyword>
<dbReference type="SUPFAM" id="SSF47336">
    <property type="entry name" value="ACP-like"/>
    <property type="match status" value="1"/>
</dbReference>
<dbReference type="PROSITE" id="PS52019">
    <property type="entry name" value="PKS_MFAS_DH"/>
    <property type="match status" value="1"/>
</dbReference>
<dbReference type="InterPro" id="IPR056501">
    <property type="entry name" value="NAD-bd_HRPKS_sdrA"/>
</dbReference>
<dbReference type="CDD" id="cd00833">
    <property type="entry name" value="PKS"/>
    <property type="match status" value="1"/>
</dbReference>
<evidence type="ECO:0000256" key="3">
    <source>
        <dbReference type="ARBA" id="ARBA00022679"/>
    </source>
</evidence>
<evidence type="ECO:0000256" key="8">
    <source>
        <dbReference type="PROSITE-ProRule" id="PRU01363"/>
    </source>
</evidence>
<dbReference type="Pfam" id="PF13602">
    <property type="entry name" value="ADH_zinc_N_2"/>
    <property type="match status" value="1"/>
</dbReference>
<dbReference type="InterPro" id="IPR036291">
    <property type="entry name" value="NAD(P)-bd_dom_sf"/>
</dbReference>
<dbReference type="SUPFAM" id="SSF51735">
    <property type="entry name" value="NAD(P)-binding Rossmann-fold domains"/>
    <property type="match status" value="2"/>
</dbReference>
<dbReference type="InterPro" id="IPR016039">
    <property type="entry name" value="Thiolase-like"/>
</dbReference>